<proteinExistence type="predicted"/>
<dbReference type="PANTHER" id="PTHR11361">
    <property type="entry name" value="DNA MISMATCH REPAIR PROTEIN MUTS FAMILY MEMBER"/>
    <property type="match status" value="1"/>
</dbReference>
<dbReference type="PANTHER" id="PTHR11361:SF99">
    <property type="entry name" value="DNA MISMATCH REPAIR PROTEIN"/>
    <property type="match status" value="1"/>
</dbReference>
<evidence type="ECO:0000313" key="7">
    <source>
        <dbReference type="Proteomes" id="UP000823771"/>
    </source>
</evidence>
<evidence type="ECO:0000259" key="5">
    <source>
        <dbReference type="SMART" id="SM00534"/>
    </source>
</evidence>
<dbReference type="SMART" id="SM00534">
    <property type="entry name" value="MUTSac"/>
    <property type="match status" value="1"/>
</dbReference>
<dbReference type="GO" id="GO:0006298">
    <property type="term" value="P:mismatch repair"/>
    <property type="evidence" value="ECO:0007669"/>
    <property type="project" value="InterPro"/>
</dbReference>
<organism evidence="6 7">
    <name type="scientific">Candidatus Cryptobacteroides excrementipullorum</name>
    <dbReference type="NCBI Taxonomy" id="2840761"/>
    <lineage>
        <taxon>Bacteria</taxon>
        <taxon>Pseudomonadati</taxon>
        <taxon>Bacteroidota</taxon>
        <taxon>Bacteroidia</taxon>
        <taxon>Bacteroidales</taxon>
        <taxon>Candidatus Cryptobacteroides</taxon>
    </lineage>
</organism>
<dbReference type="EMBL" id="JADILZ010000110">
    <property type="protein sequence ID" value="MBO8479457.1"/>
    <property type="molecule type" value="Genomic_DNA"/>
</dbReference>
<feature type="transmembrane region" description="Helical" evidence="4">
    <location>
        <begin position="209"/>
        <end position="231"/>
    </location>
</feature>
<accession>A0A9D9IVG1</accession>
<keyword evidence="3" id="KW-0238">DNA-binding</keyword>
<keyword evidence="1" id="KW-0547">Nucleotide-binding</keyword>
<evidence type="ECO:0000256" key="1">
    <source>
        <dbReference type="ARBA" id="ARBA00022741"/>
    </source>
</evidence>
<name>A0A9D9IVG1_9BACT</name>
<dbReference type="GO" id="GO:0140664">
    <property type="term" value="F:ATP-dependent DNA damage sensor activity"/>
    <property type="evidence" value="ECO:0007669"/>
    <property type="project" value="InterPro"/>
</dbReference>
<dbReference type="Pfam" id="PF00488">
    <property type="entry name" value="MutS_V"/>
    <property type="match status" value="1"/>
</dbReference>
<feature type="transmembrane region" description="Helical" evidence="4">
    <location>
        <begin position="325"/>
        <end position="345"/>
    </location>
</feature>
<feature type="transmembrane region" description="Helical" evidence="4">
    <location>
        <begin position="51"/>
        <end position="68"/>
    </location>
</feature>
<protein>
    <recommendedName>
        <fullName evidence="5">DNA mismatch repair proteins mutS family domain-containing protein</fullName>
    </recommendedName>
</protein>
<dbReference type="GO" id="GO:0005524">
    <property type="term" value="F:ATP binding"/>
    <property type="evidence" value="ECO:0007669"/>
    <property type="project" value="UniProtKB-KW"/>
</dbReference>
<keyword evidence="2" id="KW-0067">ATP-binding</keyword>
<evidence type="ECO:0000313" key="6">
    <source>
        <dbReference type="EMBL" id="MBO8479457.1"/>
    </source>
</evidence>
<feature type="domain" description="DNA mismatch repair proteins mutS family" evidence="5">
    <location>
        <begin position="421"/>
        <end position="595"/>
    </location>
</feature>
<dbReference type="AlphaFoldDB" id="A0A9D9IVG1"/>
<keyword evidence="4" id="KW-0812">Transmembrane</keyword>
<reference evidence="6" key="1">
    <citation type="submission" date="2020-10" db="EMBL/GenBank/DDBJ databases">
        <authorList>
            <person name="Gilroy R."/>
        </authorList>
    </citation>
    <scope>NUCLEOTIDE SEQUENCE</scope>
    <source>
        <strain evidence="6">2478</strain>
    </source>
</reference>
<feature type="transmembrane region" description="Helical" evidence="4">
    <location>
        <begin position="25"/>
        <end position="45"/>
    </location>
</feature>
<dbReference type="Proteomes" id="UP000823771">
    <property type="component" value="Unassembled WGS sequence"/>
</dbReference>
<dbReference type="InterPro" id="IPR000432">
    <property type="entry name" value="DNA_mismatch_repair_MutS_C"/>
</dbReference>
<dbReference type="GO" id="GO:0005829">
    <property type="term" value="C:cytosol"/>
    <property type="evidence" value="ECO:0007669"/>
    <property type="project" value="TreeGrafter"/>
</dbReference>
<dbReference type="InterPro" id="IPR045076">
    <property type="entry name" value="MutS"/>
</dbReference>
<feature type="transmembrane region" description="Helical" evidence="4">
    <location>
        <begin position="237"/>
        <end position="254"/>
    </location>
</feature>
<dbReference type="InterPro" id="IPR036187">
    <property type="entry name" value="DNA_mismatch_repair_MutS_sf"/>
</dbReference>
<reference evidence="6" key="2">
    <citation type="journal article" date="2021" name="PeerJ">
        <title>Extensive microbial diversity within the chicken gut microbiome revealed by metagenomics and culture.</title>
        <authorList>
            <person name="Gilroy R."/>
            <person name="Ravi A."/>
            <person name="Getino M."/>
            <person name="Pursley I."/>
            <person name="Horton D.L."/>
            <person name="Alikhan N.F."/>
            <person name="Baker D."/>
            <person name="Gharbi K."/>
            <person name="Hall N."/>
            <person name="Watson M."/>
            <person name="Adriaenssens E.M."/>
            <person name="Foster-Nyarko E."/>
            <person name="Jarju S."/>
            <person name="Secka A."/>
            <person name="Antonio M."/>
            <person name="Oren A."/>
            <person name="Chaudhuri R.R."/>
            <person name="La Ragione R."/>
            <person name="Hildebrand F."/>
            <person name="Pallen M.J."/>
        </authorList>
    </citation>
    <scope>NUCLEOTIDE SEQUENCE</scope>
    <source>
        <strain evidence="6">2478</strain>
    </source>
</reference>
<comment type="caution">
    <text evidence="6">The sequence shown here is derived from an EMBL/GenBank/DDBJ whole genome shotgun (WGS) entry which is preliminary data.</text>
</comment>
<dbReference type="SUPFAM" id="SSF52540">
    <property type="entry name" value="P-loop containing nucleoside triphosphate hydrolases"/>
    <property type="match status" value="1"/>
</dbReference>
<keyword evidence="4" id="KW-1133">Transmembrane helix</keyword>
<gene>
    <name evidence="6" type="ORF">IAB80_11320</name>
</gene>
<sequence length="597" mass="67052">MEQYYNTLLDDLKSREKRTAGRSNALAVCKLVFFACIVAAVWFTVKNGGGTAGTVCIAISVLAYLAAIKADETCRRKISALQARIRVCENGLAYLKGDFSAFDDGSAYMDMHHEYSHDLDIFGPQSLFNRIDRTVTLKGRDTLAWNLTHLPRDPETISRRQDAVSELAEERQWRLDFLACRHIGKGLDRLAESYMEGDVVRHNTEQKPVLRMLLTMVTVSVTTIFLIYWIAGALPWPYFWSMFIIQLTVSAAFARNTGRTAGRTENLFNECKAYLELLKLIDGHKFRSTMLRELRYKLFKDKDGSLEAIGKLATLLNLFDQRGNFVMYILLNGTLMYDIVLSMLFDRWCMRYMPHIKSWTGHVAEFDALTSLATYAACHPENTRATLLDISSDVIISAEAISHPFLWRNSPVPNNFTLRRHNIAIVTGANMAGKSTFLRTIGISLVLACNGAPVCAEKFAFVPVALFSSMRTTDNLSEDISYFQAELMRIGQMLDNVRSGGYTLVILDEILKGTNSADKLRGSAMVLDELRKYEVSGIVATHDLGLAELGEKDGAVFSNYRFEIGLSDEISYSYKISEGIARNMNASYLIAKILGRP</sequence>
<dbReference type="InterPro" id="IPR027417">
    <property type="entry name" value="P-loop_NTPase"/>
</dbReference>
<dbReference type="Gene3D" id="1.10.1420.10">
    <property type="match status" value="1"/>
</dbReference>
<evidence type="ECO:0000256" key="2">
    <source>
        <dbReference type="ARBA" id="ARBA00022840"/>
    </source>
</evidence>
<keyword evidence="4" id="KW-0472">Membrane</keyword>
<evidence type="ECO:0000256" key="4">
    <source>
        <dbReference type="SAM" id="Phobius"/>
    </source>
</evidence>
<dbReference type="Gene3D" id="3.40.50.300">
    <property type="entry name" value="P-loop containing nucleotide triphosphate hydrolases"/>
    <property type="match status" value="1"/>
</dbReference>
<dbReference type="GO" id="GO:0030983">
    <property type="term" value="F:mismatched DNA binding"/>
    <property type="evidence" value="ECO:0007669"/>
    <property type="project" value="InterPro"/>
</dbReference>
<evidence type="ECO:0000256" key="3">
    <source>
        <dbReference type="ARBA" id="ARBA00023125"/>
    </source>
</evidence>
<dbReference type="SUPFAM" id="SSF48334">
    <property type="entry name" value="DNA repair protein MutS, domain III"/>
    <property type="match status" value="1"/>
</dbReference>